<proteinExistence type="predicted"/>
<accession>A0A3N7FEN0</accession>
<evidence type="ECO:0000313" key="2">
    <source>
        <dbReference type="Proteomes" id="UP000006729"/>
    </source>
</evidence>
<dbReference type="InParanoid" id="A0A3N7FEN0"/>
<evidence type="ECO:0000313" key="1">
    <source>
        <dbReference type="EMBL" id="RQO93952.1"/>
    </source>
</evidence>
<sequence length="32" mass="3729">MYYFLFSCTDKRISFLVLISRKIISSPVSLSL</sequence>
<reference evidence="1 2" key="1">
    <citation type="journal article" date="2006" name="Science">
        <title>The genome of black cottonwood, Populus trichocarpa (Torr. &amp; Gray).</title>
        <authorList>
            <person name="Tuskan G.A."/>
            <person name="Difazio S."/>
            <person name="Jansson S."/>
            <person name="Bohlmann J."/>
            <person name="Grigoriev I."/>
            <person name="Hellsten U."/>
            <person name="Putnam N."/>
            <person name="Ralph S."/>
            <person name="Rombauts S."/>
            <person name="Salamov A."/>
            <person name="Schein J."/>
            <person name="Sterck L."/>
            <person name="Aerts A."/>
            <person name="Bhalerao R.R."/>
            <person name="Bhalerao R.P."/>
            <person name="Blaudez D."/>
            <person name="Boerjan W."/>
            <person name="Brun A."/>
            <person name="Brunner A."/>
            <person name="Busov V."/>
            <person name="Campbell M."/>
            <person name="Carlson J."/>
            <person name="Chalot M."/>
            <person name="Chapman J."/>
            <person name="Chen G.L."/>
            <person name="Cooper D."/>
            <person name="Coutinho P.M."/>
            <person name="Couturier J."/>
            <person name="Covert S."/>
            <person name="Cronk Q."/>
            <person name="Cunningham R."/>
            <person name="Davis J."/>
            <person name="Degroeve S."/>
            <person name="Dejardin A."/>
            <person name="Depamphilis C."/>
            <person name="Detter J."/>
            <person name="Dirks B."/>
            <person name="Dubchak I."/>
            <person name="Duplessis S."/>
            <person name="Ehlting J."/>
            <person name="Ellis B."/>
            <person name="Gendler K."/>
            <person name="Goodstein D."/>
            <person name="Gribskov M."/>
            <person name="Grimwood J."/>
            <person name="Groover A."/>
            <person name="Gunter L."/>
            <person name="Hamberger B."/>
            <person name="Heinze B."/>
            <person name="Helariutta Y."/>
            <person name="Henrissat B."/>
            <person name="Holligan D."/>
            <person name="Holt R."/>
            <person name="Huang W."/>
            <person name="Islam-Faridi N."/>
            <person name="Jones S."/>
            <person name="Jones-Rhoades M."/>
            <person name="Jorgensen R."/>
            <person name="Joshi C."/>
            <person name="Kangasjarvi J."/>
            <person name="Karlsson J."/>
            <person name="Kelleher C."/>
            <person name="Kirkpatrick R."/>
            <person name="Kirst M."/>
            <person name="Kohler A."/>
            <person name="Kalluri U."/>
            <person name="Larimer F."/>
            <person name="Leebens-Mack J."/>
            <person name="Leple J.C."/>
            <person name="Locascio P."/>
            <person name="Lou Y."/>
            <person name="Lucas S."/>
            <person name="Martin F."/>
            <person name="Montanini B."/>
            <person name="Napoli C."/>
            <person name="Nelson D.R."/>
            <person name="Nelson C."/>
            <person name="Nieminen K."/>
            <person name="Nilsson O."/>
            <person name="Pereda V."/>
            <person name="Peter G."/>
            <person name="Philippe R."/>
            <person name="Pilate G."/>
            <person name="Poliakov A."/>
            <person name="Razumovskaya J."/>
            <person name="Richardson P."/>
            <person name="Rinaldi C."/>
            <person name="Ritland K."/>
            <person name="Rouze P."/>
            <person name="Ryaboy D."/>
            <person name="Schmutz J."/>
            <person name="Schrader J."/>
            <person name="Segerman B."/>
            <person name="Shin H."/>
            <person name="Siddiqui A."/>
            <person name="Sterky F."/>
            <person name="Terry A."/>
            <person name="Tsai C.J."/>
            <person name="Uberbacher E."/>
            <person name="Unneberg P."/>
            <person name="Vahala J."/>
            <person name="Wall K."/>
            <person name="Wessler S."/>
            <person name="Yang G."/>
            <person name="Yin T."/>
            <person name="Douglas C."/>
            <person name="Marra M."/>
            <person name="Sandberg G."/>
            <person name="Van de Peer Y."/>
            <person name="Rokhsar D."/>
        </authorList>
    </citation>
    <scope>NUCLEOTIDE SEQUENCE [LARGE SCALE GENOMIC DNA]</scope>
    <source>
        <strain evidence="2">cv. Nisqually</strain>
    </source>
</reference>
<gene>
    <name evidence="1" type="ORF">POPTR_008G000650</name>
</gene>
<dbReference type="EMBL" id="CM009297">
    <property type="protein sequence ID" value="RQO93952.1"/>
    <property type="molecule type" value="Genomic_DNA"/>
</dbReference>
<dbReference type="AlphaFoldDB" id="A0A3N7FEN0"/>
<dbReference type="Proteomes" id="UP000006729">
    <property type="component" value="Chromosome 8"/>
</dbReference>
<protein>
    <submittedName>
        <fullName evidence="1">Uncharacterized protein</fullName>
    </submittedName>
</protein>
<name>A0A3N7FEN0_POPTR</name>
<organism evidence="1 2">
    <name type="scientific">Populus trichocarpa</name>
    <name type="common">Western balsam poplar</name>
    <name type="synonym">Populus balsamifera subsp. trichocarpa</name>
    <dbReference type="NCBI Taxonomy" id="3694"/>
    <lineage>
        <taxon>Eukaryota</taxon>
        <taxon>Viridiplantae</taxon>
        <taxon>Streptophyta</taxon>
        <taxon>Embryophyta</taxon>
        <taxon>Tracheophyta</taxon>
        <taxon>Spermatophyta</taxon>
        <taxon>Magnoliopsida</taxon>
        <taxon>eudicotyledons</taxon>
        <taxon>Gunneridae</taxon>
        <taxon>Pentapetalae</taxon>
        <taxon>rosids</taxon>
        <taxon>fabids</taxon>
        <taxon>Malpighiales</taxon>
        <taxon>Salicaceae</taxon>
        <taxon>Saliceae</taxon>
        <taxon>Populus</taxon>
    </lineage>
</organism>
<keyword evidence="2" id="KW-1185">Reference proteome</keyword>